<dbReference type="AlphaFoldDB" id="A0A0S4IVG0"/>
<dbReference type="VEuPathDB" id="TriTrypDB:BSAL_69080"/>
<dbReference type="Proteomes" id="UP000051952">
    <property type="component" value="Unassembled WGS sequence"/>
</dbReference>
<dbReference type="EMBL" id="CYKH01000484">
    <property type="protein sequence ID" value="CUG00189.1"/>
    <property type="molecule type" value="Genomic_DNA"/>
</dbReference>
<dbReference type="PANTHER" id="PTHR18640:SF5">
    <property type="entry name" value="SODIUM_BILE ACID COTRANSPORTER 7"/>
    <property type="match status" value="1"/>
</dbReference>
<protein>
    <submittedName>
        <fullName evidence="2">Uncharacterized protein</fullName>
    </submittedName>
</protein>
<keyword evidence="1" id="KW-1133">Transmembrane helix</keyword>
<evidence type="ECO:0000256" key="1">
    <source>
        <dbReference type="SAM" id="Phobius"/>
    </source>
</evidence>
<dbReference type="InterPro" id="IPR016833">
    <property type="entry name" value="Put_Na-Bile_cotransptr"/>
</dbReference>
<organism evidence="2 3">
    <name type="scientific">Bodo saltans</name>
    <name type="common">Flagellated protozoan</name>
    <dbReference type="NCBI Taxonomy" id="75058"/>
    <lineage>
        <taxon>Eukaryota</taxon>
        <taxon>Discoba</taxon>
        <taxon>Euglenozoa</taxon>
        <taxon>Kinetoplastea</taxon>
        <taxon>Metakinetoplastina</taxon>
        <taxon>Eubodonida</taxon>
        <taxon>Bodonidae</taxon>
        <taxon>Bodo</taxon>
    </lineage>
</organism>
<feature type="transmembrane region" description="Helical" evidence="1">
    <location>
        <begin position="151"/>
        <end position="170"/>
    </location>
</feature>
<dbReference type="OMA" id="HAGMILM"/>
<accession>A0A0S4IVG0</accession>
<feature type="transmembrane region" description="Helical" evidence="1">
    <location>
        <begin position="259"/>
        <end position="278"/>
    </location>
</feature>
<dbReference type="GO" id="GO:0005886">
    <property type="term" value="C:plasma membrane"/>
    <property type="evidence" value="ECO:0007669"/>
    <property type="project" value="TreeGrafter"/>
</dbReference>
<dbReference type="InterPro" id="IPR038770">
    <property type="entry name" value="Na+/solute_symporter_sf"/>
</dbReference>
<gene>
    <name evidence="2" type="ORF">BSAL_69080</name>
</gene>
<keyword evidence="3" id="KW-1185">Reference proteome</keyword>
<dbReference type="PANTHER" id="PTHR18640">
    <property type="entry name" value="SOLUTE CARRIER FAMILY 10 MEMBER 7"/>
    <property type="match status" value="1"/>
</dbReference>
<keyword evidence="1" id="KW-0472">Membrane</keyword>
<feature type="transmembrane region" description="Helical" evidence="1">
    <location>
        <begin position="88"/>
        <end position="107"/>
    </location>
</feature>
<proteinExistence type="predicted"/>
<dbReference type="Pfam" id="PF13593">
    <property type="entry name" value="SBF_like"/>
    <property type="match status" value="1"/>
</dbReference>
<feature type="transmembrane region" description="Helical" evidence="1">
    <location>
        <begin position="190"/>
        <end position="211"/>
    </location>
</feature>
<feature type="transmembrane region" description="Helical" evidence="1">
    <location>
        <begin position="315"/>
        <end position="342"/>
    </location>
</feature>
<name>A0A0S4IVG0_BODSA</name>
<keyword evidence="1" id="KW-0812">Transmembrane</keyword>
<feature type="transmembrane region" description="Helical" evidence="1">
    <location>
        <begin position="56"/>
        <end position="76"/>
    </location>
</feature>
<dbReference type="Gene3D" id="1.20.1530.20">
    <property type="match status" value="1"/>
</dbReference>
<evidence type="ECO:0000313" key="2">
    <source>
        <dbReference type="EMBL" id="CUG00189.1"/>
    </source>
</evidence>
<feature type="transmembrane region" description="Helical" evidence="1">
    <location>
        <begin position="119"/>
        <end position="144"/>
    </location>
</feature>
<reference evidence="3" key="1">
    <citation type="submission" date="2015-09" db="EMBL/GenBank/DDBJ databases">
        <authorList>
            <consortium name="Pathogen Informatics"/>
        </authorList>
    </citation>
    <scope>NUCLEOTIDE SEQUENCE [LARGE SCALE GENOMIC DNA]</scope>
    <source>
        <strain evidence="3">Lake Konstanz</strain>
    </source>
</reference>
<sequence length="467" mass="50455">MAKETSAPEEFAVAIVLGTLNIVSWVREQWLLWLMLGSIAAAYFSPVVLALSVTPLIASIGTGLTFFLTGVTLPIAEMRGMHRHAGMILMVVVQCFVLSPLIGFSIYHVPLVTSDASHALLVTGLLCSCWLPTPMLVSSIATAAAGGSETVAQVVSIVVNMVGLLGLSPLGIQLTMRHTGALVMPSSDNIASFIGTFALTSLVPLFLGHCLQQVLHSTSWRHLVNSDEQLKRQMTSATVTCSEVCDTSHSNWRHRARQLSIATLLFLNYVVFSASFHHSAAVQRERELEAAGQTLPPDHHHAVAMASVREKDLTWSALGIMVLAVFSMQVIQALVSWMWMAMCCSVSMTPEERIAGFFLSFQKSELLALPLLIQICACSASDPKTAAFLVLPSIAVHLTQSILGGVLTHPLRLWRNRQHCRPGTTLLPLRYTKVPKHALPTGGAMIPYFGANNGTGNGNDQTADGDR</sequence>
<evidence type="ECO:0000313" key="3">
    <source>
        <dbReference type="Proteomes" id="UP000051952"/>
    </source>
</evidence>
<dbReference type="OrthoDB" id="188035at2759"/>
<feature type="transmembrane region" description="Helical" evidence="1">
    <location>
        <begin position="30"/>
        <end position="50"/>
    </location>
</feature>